<dbReference type="InterPro" id="IPR011009">
    <property type="entry name" value="Kinase-like_dom_sf"/>
</dbReference>
<keyword evidence="13 16" id="KW-0472">Membrane</keyword>
<keyword evidence="8" id="KW-0677">Repeat</keyword>
<sequence length="547" mass="60893">MFRASEPICDCLGPLAHKKTADSTLPPVLNAIEIFTAQSLDEFFTATEDVIAIESIKSTYQVGKTWSGDPCSPRLFPWEGIRCSYNNSNHQIKSLNLSSSRLQGQIALAFRNLSLLESLDLSNNNLQENVPEFLADLKHLRFLNLKGNKLAGVIPKPLMKKSKAGLLTLSVDGKNLCDSSSCRDKNKIIVPIVVATSVIVLFFVLVIIWIILRGRKIRAYSGPLLPPGKRRFTYNEVSSITNNFNKVIGKGGFGIVYLGCLEDGTEIAVKMIKDSSLKKSKGSSSRVSKEFQVEAELLLTVHHRNLASFVGYCDDGRSMALIYEYMANGNLQDYLSNENAEGLSWEKRLHIAIDSAQGLEYLHHGCRPPIVHRDVKTANILLNDNLEAKIADFGLSKVFPADDLSHVMTDVMGTPGYVDPEYYRTFMLNEKSDVYSFGVVLLELITGQRAIVKMEDGDKINIVHFVEPFIETRELDGLVDQRLRGSVSPDSAWKFMEVAMYCVRNRGSNRPTMNQIVAELKQCLAAGLAGEPQSHKKKVVNEITKQI</sequence>
<keyword evidence="5" id="KW-0808">Transferase</keyword>
<evidence type="ECO:0000256" key="15">
    <source>
        <dbReference type="PROSITE-ProRule" id="PRU10141"/>
    </source>
</evidence>
<keyword evidence="11 15" id="KW-0067">ATP-binding</keyword>
<keyword evidence="9 15" id="KW-0547">Nucleotide-binding</keyword>
<evidence type="ECO:0000313" key="18">
    <source>
        <dbReference type="EMBL" id="KFK33897.1"/>
    </source>
</evidence>
<dbReference type="eggNOG" id="ENOG502QQCZ">
    <property type="taxonomic scope" value="Eukaryota"/>
</dbReference>
<dbReference type="InterPro" id="IPR001611">
    <property type="entry name" value="Leu-rich_rpt"/>
</dbReference>
<dbReference type="InterPro" id="IPR017441">
    <property type="entry name" value="Protein_kinase_ATP_BS"/>
</dbReference>
<evidence type="ECO:0000256" key="3">
    <source>
        <dbReference type="ARBA" id="ARBA00022553"/>
    </source>
</evidence>
<evidence type="ECO:0000256" key="16">
    <source>
        <dbReference type="SAM" id="Phobius"/>
    </source>
</evidence>
<proteinExistence type="predicted"/>
<evidence type="ECO:0000256" key="13">
    <source>
        <dbReference type="ARBA" id="ARBA00023136"/>
    </source>
</evidence>
<dbReference type="InterPro" id="IPR001245">
    <property type="entry name" value="Ser-Thr/Tyr_kinase_cat_dom"/>
</dbReference>
<dbReference type="GO" id="GO:0016020">
    <property type="term" value="C:membrane"/>
    <property type="evidence" value="ECO:0007669"/>
    <property type="project" value="UniProtKB-SubCell"/>
</dbReference>
<dbReference type="Pfam" id="PF07714">
    <property type="entry name" value="PK_Tyr_Ser-Thr"/>
    <property type="match status" value="1"/>
</dbReference>
<keyword evidence="6 16" id="KW-0812">Transmembrane</keyword>
<keyword evidence="14" id="KW-0675">Receptor</keyword>
<keyword evidence="12 16" id="KW-1133">Transmembrane helix</keyword>
<dbReference type="SUPFAM" id="SSF56112">
    <property type="entry name" value="Protein kinase-like (PK-like)"/>
    <property type="match status" value="1"/>
</dbReference>
<evidence type="ECO:0000256" key="14">
    <source>
        <dbReference type="ARBA" id="ARBA00023170"/>
    </source>
</evidence>
<dbReference type="EMBL" id="CM002873">
    <property type="protein sequence ID" value="KFK33897.1"/>
    <property type="molecule type" value="Genomic_DNA"/>
</dbReference>
<evidence type="ECO:0000256" key="8">
    <source>
        <dbReference type="ARBA" id="ARBA00022737"/>
    </source>
</evidence>
<keyword evidence="2" id="KW-0723">Serine/threonine-protein kinase</keyword>
<evidence type="ECO:0000259" key="17">
    <source>
        <dbReference type="PROSITE" id="PS50011"/>
    </source>
</evidence>
<dbReference type="Pfam" id="PF13855">
    <property type="entry name" value="LRR_8"/>
    <property type="match status" value="1"/>
</dbReference>
<reference evidence="19" key="1">
    <citation type="journal article" date="2015" name="Nat. Plants">
        <title>Genome expansion of Arabis alpina linked with retrotransposition and reduced symmetric DNA methylation.</title>
        <authorList>
            <person name="Willing E.M."/>
            <person name="Rawat V."/>
            <person name="Mandakova T."/>
            <person name="Maumus F."/>
            <person name="James G.V."/>
            <person name="Nordstroem K.J."/>
            <person name="Becker C."/>
            <person name="Warthmann N."/>
            <person name="Chica C."/>
            <person name="Szarzynska B."/>
            <person name="Zytnicki M."/>
            <person name="Albani M.C."/>
            <person name="Kiefer C."/>
            <person name="Bergonzi S."/>
            <person name="Castaings L."/>
            <person name="Mateos J.L."/>
            <person name="Berns M.C."/>
            <person name="Bujdoso N."/>
            <person name="Piofczyk T."/>
            <person name="de Lorenzo L."/>
            <person name="Barrero-Sicilia C."/>
            <person name="Mateos I."/>
            <person name="Piednoel M."/>
            <person name="Hagmann J."/>
            <person name="Chen-Min-Tao R."/>
            <person name="Iglesias-Fernandez R."/>
            <person name="Schuster S.C."/>
            <person name="Alonso-Blanco C."/>
            <person name="Roudier F."/>
            <person name="Carbonero P."/>
            <person name="Paz-Ares J."/>
            <person name="Davis S.J."/>
            <person name="Pecinka A."/>
            <person name="Quesneville H."/>
            <person name="Colot V."/>
            <person name="Lysak M.A."/>
            <person name="Weigel D."/>
            <person name="Coupland G."/>
            <person name="Schneeberger K."/>
        </authorList>
    </citation>
    <scope>NUCLEOTIDE SEQUENCE [LARGE SCALE GENOMIC DNA]</scope>
    <source>
        <strain evidence="19">cv. Pajares</strain>
    </source>
</reference>
<evidence type="ECO:0000256" key="1">
    <source>
        <dbReference type="ARBA" id="ARBA00004167"/>
    </source>
</evidence>
<evidence type="ECO:0000256" key="9">
    <source>
        <dbReference type="ARBA" id="ARBA00022741"/>
    </source>
</evidence>
<dbReference type="FunFam" id="1.10.510.10:FF:000146">
    <property type="entry name" value="LRR receptor-like serine/threonine-protein kinase IOS1"/>
    <property type="match status" value="1"/>
</dbReference>
<keyword evidence="4" id="KW-0433">Leucine-rich repeat</keyword>
<dbReference type="Proteomes" id="UP000029120">
    <property type="component" value="Chromosome 5"/>
</dbReference>
<evidence type="ECO:0000313" key="19">
    <source>
        <dbReference type="Proteomes" id="UP000029120"/>
    </source>
</evidence>
<dbReference type="FunFam" id="3.80.10.10:FF:000129">
    <property type="entry name" value="Leucine-rich repeat receptor-like kinase"/>
    <property type="match status" value="1"/>
</dbReference>
<dbReference type="AlphaFoldDB" id="A0A087GVJ5"/>
<evidence type="ECO:0000256" key="5">
    <source>
        <dbReference type="ARBA" id="ARBA00022679"/>
    </source>
</evidence>
<evidence type="ECO:0000256" key="2">
    <source>
        <dbReference type="ARBA" id="ARBA00022527"/>
    </source>
</evidence>
<name>A0A087GVJ5_ARAAL</name>
<dbReference type="PROSITE" id="PS00108">
    <property type="entry name" value="PROTEIN_KINASE_ST"/>
    <property type="match status" value="1"/>
</dbReference>
<dbReference type="SUPFAM" id="SSF52058">
    <property type="entry name" value="L domain-like"/>
    <property type="match status" value="1"/>
</dbReference>
<dbReference type="OrthoDB" id="2017114at2759"/>
<dbReference type="InterPro" id="IPR000719">
    <property type="entry name" value="Prot_kinase_dom"/>
</dbReference>
<dbReference type="PROSITE" id="PS50011">
    <property type="entry name" value="PROTEIN_KINASE_DOM"/>
    <property type="match status" value="1"/>
</dbReference>
<keyword evidence="7" id="KW-0732">Signal</keyword>
<dbReference type="InterPro" id="IPR032675">
    <property type="entry name" value="LRR_dom_sf"/>
</dbReference>
<feature type="binding site" evidence="15">
    <location>
        <position position="270"/>
    </location>
    <ligand>
        <name>ATP</name>
        <dbReference type="ChEBI" id="CHEBI:30616"/>
    </ligand>
</feature>
<protein>
    <recommendedName>
        <fullName evidence="17">Protein kinase domain-containing protein</fullName>
    </recommendedName>
</protein>
<dbReference type="Gene3D" id="3.30.200.20">
    <property type="entry name" value="Phosphorylase Kinase, domain 1"/>
    <property type="match status" value="1"/>
</dbReference>
<feature type="domain" description="Protein kinase" evidence="17">
    <location>
        <begin position="242"/>
        <end position="524"/>
    </location>
</feature>
<evidence type="ECO:0000256" key="11">
    <source>
        <dbReference type="ARBA" id="ARBA00022840"/>
    </source>
</evidence>
<keyword evidence="19" id="KW-1185">Reference proteome</keyword>
<dbReference type="Gramene" id="KFK33897">
    <property type="protein sequence ID" value="KFK33897"/>
    <property type="gene ID" value="AALP_AA5G075000"/>
</dbReference>
<dbReference type="GO" id="GO:0005524">
    <property type="term" value="F:ATP binding"/>
    <property type="evidence" value="ECO:0007669"/>
    <property type="project" value="UniProtKB-UniRule"/>
</dbReference>
<dbReference type="PANTHER" id="PTHR45631">
    <property type="entry name" value="OS07G0107800 PROTEIN-RELATED"/>
    <property type="match status" value="1"/>
</dbReference>
<evidence type="ECO:0000256" key="6">
    <source>
        <dbReference type="ARBA" id="ARBA00022692"/>
    </source>
</evidence>
<keyword evidence="10" id="KW-0418">Kinase</keyword>
<evidence type="ECO:0000256" key="4">
    <source>
        <dbReference type="ARBA" id="ARBA00022614"/>
    </source>
</evidence>
<organism evidence="18 19">
    <name type="scientific">Arabis alpina</name>
    <name type="common">Alpine rock-cress</name>
    <dbReference type="NCBI Taxonomy" id="50452"/>
    <lineage>
        <taxon>Eukaryota</taxon>
        <taxon>Viridiplantae</taxon>
        <taxon>Streptophyta</taxon>
        <taxon>Embryophyta</taxon>
        <taxon>Tracheophyta</taxon>
        <taxon>Spermatophyta</taxon>
        <taxon>Magnoliopsida</taxon>
        <taxon>eudicotyledons</taxon>
        <taxon>Gunneridae</taxon>
        <taxon>Pentapetalae</taxon>
        <taxon>rosids</taxon>
        <taxon>malvids</taxon>
        <taxon>Brassicales</taxon>
        <taxon>Brassicaceae</taxon>
        <taxon>Arabideae</taxon>
        <taxon>Arabis</taxon>
    </lineage>
</organism>
<comment type="subcellular location">
    <subcellularLocation>
        <location evidence="1">Membrane</location>
        <topology evidence="1">Single-pass membrane protein</topology>
    </subcellularLocation>
</comment>
<dbReference type="PANTHER" id="PTHR45631:SF143">
    <property type="entry name" value="LEUCINE-RICH REPEAT PROTEIN KINASE"/>
    <property type="match status" value="1"/>
</dbReference>
<dbReference type="CDD" id="cd14066">
    <property type="entry name" value="STKc_IRAK"/>
    <property type="match status" value="1"/>
</dbReference>
<evidence type="ECO:0000256" key="12">
    <source>
        <dbReference type="ARBA" id="ARBA00022989"/>
    </source>
</evidence>
<keyword evidence="3" id="KW-0597">Phosphoprotein</keyword>
<dbReference type="InterPro" id="IPR008271">
    <property type="entry name" value="Ser/Thr_kinase_AS"/>
</dbReference>
<dbReference type="SMART" id="SM00220">
    <property type="entry name" value="S_TKc"/>
    <property type="match status" value="1"/>
</dbReference>
<accession>A0A087GVJ5</accession>
<dbReference type="Gene3D" id="1.10.510.10">
    <property type="entry name" value="Transferase(Phosphotransferase) domain 1"/>
    <property type="match status" value="1"/>
</dbReference>
<gene>
    <name evidence="18" type="ordered locus">AALP_Aa5g075000</name>
</gene>
<feature type="transmembrane region" description="Helical" evidence="16">
    <location>
        <begin position="188"/>
        <end position="212"/>
    </location>
</feature>
<dbReference type="PROSITE" id="PS00107">
    <property type="entry name" value="PROTEIN_KINASE_ATP"/>
    <property type="match status" value="1"/>
</dbReference>
<dbReference type="OMA" id="MANISKN"/>
<dbReference type="Gene3D" id="3.80.10.10">
    <property type="entry name" value="Ribonuclease Inhibitor"/>
    <property type="match status" value="1"/>
</dbReference>
<dbReference type="GO" id="GO:0004674">
    <property type="term" value="F:protein serine/threonine kinase activity"/>
    <property type="evidence" value="ECO:0007669"/>
    <property type="project" value="UniProtKB-KW"/>
</dbReference>
<evidence type="ECO:0000256" key="10">
    <source>
        <dbReference type="ARBA" id="ARBA00022777"/>
    </source>
</evidence>
<evidence type="ECO:0000256" key="7">
    <source>
        <dbReference type="ARBA" id="ARBA00022729"/>
    </source>
</evidence>